<evidence type="ECO:0000256" key="1">
    <source>
        <dbReference type="ARBA" id="ARBA00023015"/>
    </source>
</evidence>
<name>A0A8U0A9Z2_9EURY</name>
<evidence type="ECO:0000259" key="3">
    <source>
        <dbReference type="Pfam" id="PF04967"/>
    </source>
</evidence>
<dbReference type="Proteomes" id="UP000831768">
    <property type="component" value="Plasmid unnamed2"/>
</dbReference>
<geneLocation type="plasmid" evidence="4 5">
    <name>unnamed2</name>
</geneLocation>
<dbReference type="PANTHER" id="PTHR34236">
    <property type="entry name" value="DIMETHYL SULFOXIDE REDUCTASE TRANSCRIPTIONAL ACTIVATOR"/>
    <property type="match status" value="1"/>
</dbReference>
<reference evidence="4" key="1">
    <citation type="submission" date="2022-04" db="EMBL/GenBank/DDBJ databases">
        <title>Halocatena sp. nov., isolated from a salt lake.</title>
        <authorList>
            <person name="Cui H.-L."/>
        </authorList>
    </citation>
    <scope>NUCLEOTIDE SEQUENCE</scope>
    <source>
        <strain evidence="4">AD-1</strain>
        <plasmid evidence="4">unnamed2</plasmid>
    </source>
</reference>
<feature type="domain" description="HTH bat-type" evidence="3">
    <location>
        <begin position="147"/>
        <end position="199"/>
    </location>
</feature>
<keyword evidence="1" id="KW-0805">Transcription regulation</keyword>
<dbReference type="AlphaFoldDB" id="A0A8U0A9Z2"/>
<keyword evidence="4" id="KW-0614">Plasmid</keyword>
<dbReference type="KEGG" id="haad:MW046_15345"/>
<organism evidence="4 5">
    <name type="scientific">Halocatena salina</name>
    <dbReference type="NCBI Taxonomy" id="2934340"/>
    <lineage>
        <taxon>Archaea</taxon>
        <taxon>Methanobacteriati</taxon>
        <taxon>Methanobacteriota</taxon>
        <taxon>Stenosarchaea group</taxon>
        <taxon>Halobacteria</taxon>
        <taxon>Halobacteriales</taxon>
        <taxon>Natronomonadaceae</taxon>
        <taxon>Halocatena</taxon>
    </lineage>
</organism>
<keyword evidence="2" id="KW-0804">Transcription</keyword>
<accession>A0A8U0A9Z2</accession>
<dbReference type="InterPro" id="IPR007050">
    <property type="entry name" value="HTH_bacterioopsin"/>
</dbReference>
<sequence length="207" mass="23661">MPHTRLKFKLPEGAFEFSTDHPDEVFRILAAFPMDDGLFVAFETPTENHQAVLRDFDEAPITYEVLHTDEQSVLIQYEMPSIPPPLRAVLASGTLVQFPLTLRDGWITFDLTTSHERLSQLKNEFENARFTYEVVLVTQTTDPMDLLTDRQRRFMIEALQHGYYDSPRKCSLTDLAAVLDVGKSTASRVLHNAEGKVIKKFFAEPIE</sequence>
<dbReference type="Pfam" id="PF04967">
    <property type="entry name" value="HTH_10"/>
    <property type="match status" value="1"/>
</dbReference>
<evidence type="ECO:0000313" key="5">
    <source>
        <dbReference type="Proteomes" id="UP000831768"/>
    </source>
</evidence>
<dbReference type="GeneID" id="71929450"/>
<dbReference type="RefSeq" id="WP_247995427.1">
    <property type="nucleotide sequence ID" value="NZ_CP096021.1"/>
</dbReference>
<evidence type="ECO:0000256" key="2">
    <source>
        <dbReference type="ARBA" id="ARBA00023163"/>
    </source>
</evidence>
<proteinExistence type="predicted"/>
<dbReference type="PANTHER" id="PTHR34236:SF1">
    <property type="entry name" value="DIMETHYL SULFOXIDE REDUCTASE TRANSCRIPTIONAL ACTIVATOR"/>
    <property type="match status" value="1"/>
</dbReference>
<protein>
    <submittedName>
        <fullName evidence="4">Helix-turn-helix domain-containing protein</fullName>
    </submittedName>
</protein>
<evidence type="ECO:0000313" key="4">
    <source>
        <dbReference type="EMBL" id="UPM44773.1"/>
    </source>
</evidence>
<dbReference type="EMBL" id="CP096021">
    <property type="protein sequence ID" value="UPM44773.1"/>
    <property type="molecule type" value="Genomic_DNA"/>
</dbReference>
<gene>
    <name evidence="4" type="ORF">MW046_15345</name>
</gene>
<keyword evidence="5" id="KW-1185">Reference proteome</keyword>